<evidence type="ECO:0008006" key="4">
    <source>
        <dbReference type="Google" id="ProtNLM"/>
    </source>
</evidence>
<evidence type="ECO:0000313" key="3">
    <source>
        <dbReference type="Proteomes" id="UP000008281"/>
    </source>
</evidence>
<dbReference type="Pfam" id="PF02343">
    <property type="entry name" value="TRA-1_regulated"/>
    <property type="match status" value="1"/>
</dbReference>
<dbReference type="eggNOG" id="ENOG502TJYV">
    <property type="taxonomic scope" value="Eukaryota"/>
</dbReference>
<protein>
    <recommendedName>
        <fullName evidence="4">DUF281 domain-containing protein</fullName>
    </recommendedName>
</protein>
<dbReference type="AlphaFoldDB" id="E3NJ27"/>
<sequence>MNYLLFFLLVTVTILSLGCKEVCECPDLLDKLYWPDRSVLYTEEAGCVRNITCQSTYDSTFVDFYFTDSEIPRPVDIINDYGAANTVNSDAPTGPNIDIFEYFGMVCENNEWYITKYPRGVTYKTTEEELVIGANGEIDGKKSKIESFACEPPS</sequence>
<dbReference type="OMA" id="ESEYHTI"/>
<dbReference type="HOGENOM" id="CLU_105165_2_0_1"/>
<dbReference type="Proteomes" id="UP000008281">
    <property type="component" value="Unassembled WGS sequence"/>
</dbReference>
<evidence type="ECO:0000256" key="1">
    <source>
        <dbReference type="SAM" id="SignalP"/>
    </source>
</evidence>
<dbReference type="OrthoDB" id="5895862at2759"/>
<evidence type="ECO:0000313" key="2">
    <source>
        <dbReference type="EMBL" id="EFO99640.1"/>
    </source>
</evidence>
<gene>
    <name evidence="2" type="ORF">CRE_24840</name>
</gene>
<keyword evidence="3" id="KW-1185">Reference proteome</keyword>
<organism evidence="3">
    <name type="scientific">Caenorhabditis remanei</name>
    <name type="common">Caenorhabditis vulgaris</name>
    <dbReference type="NCBI Taxonomy" id="31234"/>
    <lineage>
        <taxon>Eukaryota</taxon>
        <taxon>Metazoa</taxon>
        <taxon>Ecdysozoa</taxon>
        <taxon>Nematoda</taxon>
        <taxon>Chromadorea</taxon>
        <taxon>Rhabditida</taxon>
        <taxon>Rhabditina</taxon>
        <taxon>Rhabditomorpha</taxon>
        <taxon>Rhabditoidea</taxon>
        <taxon>Rhabditidae</taxon>
        <taxon>Peloderinae</taxon>
        <taxon>Caenorhabditis</taxon>
    </lineage>
</organism>
<dbReference type="EMBL" id="DS268722">
    <property type="protein sequence ID" value="EFO99640.1"/>
    <property type="molecule type" value="Genomic_DNA"/>
</dbReference>
<keyword evidence="1" id="KW-0732">Signal</keyword>
<dbReference type="InterPro" id="IPR003326">
    <property type="entry name" value="TRA-1_regulated"/>
</dbReference>
<name>E3NJ27_CAERE</name>
<dbReference type="FunCoup" id="E3NJ27">
    <property type="interactions" value="1080"/>
</dbReference>
<dbReference type="InParanoid" id="E3NJ27"/>
<feature type="signal peptide" evidence="1">
    <location>
        <begin position="1"/>
        <end position="18"/>
    </location>
</feature>
<accession>E3NJ27</accession>
<reference evidence="2" key="1">
    <citation type="submission" date="2007-07" db="EMBL/GenBank/DDBJ databases">
        <title>PCAP assembly of the Caenorhabditis remanei genome.</title>
        <authorList>
            <consortium name="The Caenorhabditis remanei Sequencing Consortium"/>
            <person name="Wilson R.K."/>
        </authorList>
    </citation>
    <scope>NUCLEOTIDE SEQUENCE [LARGE SCALE GENOMIC DNA]</scope>
    <source>
        <strain evidence="2">PB4641</strain>
    </source>
</reference>
<feature type="chain" id="PRO_5003177613" description="DUF281 domain-containing protein" evidence="1">
    <location>
        <begin position="19"/>
        <end position="154"/>
    </location>
</feature>
<proteinExistence type="predicted"/>